<proteinExistence type="predicted"/>
<organism evidence="2 3">
    <name type="scientific">Elysia crispata</name>
    <name type="common">lettuce slug</name>
    <dbReference type="NCBI Taxonomy" id="231223"/>
    <lineage>
        <taxon>Eukaryota</taxon>
        <taxon>Metazoa</taxon>
        <taxon>Spiralia</taxon>
        <taxon>Lophotrochozoa</taxon>
        <taxon>Mollusca</taxon>
        <taxon>Gastropoda</taxon>
        <taxon>Heterobranchia</taxon>
        <taxon>Euthyneura</taxon>
        <taxon>Panpulmonata</taxon>
        <taxon>Sacoglossa</taxon>
        <taxon>Placobranchoidea</taxon>
        <taxon>Plakobranchidae</taxon>
        <taxon>Elysia</taxon>
    </lineage>
</organism>
<name>A0AAE0YX12_9GAST</name>
<dbReference type="AlphaFoldDB" id="A0AAE0YX12"/>
<gene>
    <name evidence="2" type="ORF">RRG08_022198</name>
</gene>
<sequence>MSNILLILAEDQTTHLNPGDEFVPSDTESDSEEDHIEPDDKPSGSDNEISLIQSTQVLTAVPVAQCNSGSQSSQLWSKQV</sequence>
<comment type="caution">
    <text evidence="2">The sequence shown here is derived from an EMBL/GenBank/DDBJ whole genome shotgun (WGS) entry which is preliminary data.</text>
</comment>
<protein>
    <submittedName>
        <fullName evidence="2">Uncharacterized protein</fullName>
    </submittedName>
</protein>
<reference evidence="2" key="1">
    <citation type="journal article" date="2023" name="G3 (Bethesda)">
        <title>A reference genome for the long-term kleptoplast-retaining sea slug Elysia crispata morphotype clarki.</title>
        <authorList>
            <person name="Eastman K.E."/>
            <person name="Pendleton A.L."/>
            <person name="Shaikh M.A."/>
            <person name="Suttiyut T."/>
            <person name="Ogas R."/>
            <person name="Tomko P."/>
            <person name="Gavelis G."/>
            <person name="Widhalm J.R."/>
            <person name="Wisecaver J.H."/>
        </authorList>
    </citation>
    <scope>NUCLEOTIDE SEQUENCE</scope>
    <source>
        <strain evidence="2">ECLA1</strain>
    </source>
</reference>
<dbReference type="EMBL" id="JAWDGP010005197">
    <property type="protein sequence ID" value="KAK3758854.1"/>
    <property type="molecule type" value="Genomic_DNA"/>
</dbReference>
<accession>A0AAE0YX12</accession>
<evidence type="ECO:0000313" key="3">
    <source>
        <dbReference type="Proteomes" id="UP001283361"/>
    </source>
</evidence>
<feature type="compositionally biased region" description="Acidic residues" evidence="1">
    <location>
        <begin position="27"/>
        <end position="37"/>
    </location>
</feature>
<keyword evidence="3" id="KW-1185">Reference proteome</keyword>
<evidence type="ECO:0000256" key="1">
    <source>
        <dbReference type="SAM" id="MobiDB-lite"/>
    </source>
</evidence>
<evidence type="ECO:0000313" key="2">
    <source>
        <dbReference type="EMBL" id="KAK3758854.1"/>
    </source>
</evidence>
<feature type="region of interest" description="Disordered" evidence="1">
    <location>
        <begin position="15"/>
        <end position="47"/>
    </location>
</feature>
<dbReference type="Proteomes" id="UP001283361">
    <property type="component" value="Unassembled WGS sequence"/>
</dbReference>